<accession>A0ABW6S6N6</accession>
<dbReference type="Pfam" id="PF07859">
    <property type="entry name" value="Abhydrolase_3"/>
    <property type="match status" value="1"/>
</dbReference>
<dbReference type="InterPro" id="IPR013094">
    <property type="entry name" value="AB_hydrolase_3"/>
</dbReference>
<protein>
    <submittedName>
        <fullName evidence="3">Alpha/beta hydrolase</fullName>
    </submittedName>
</protein>
<evidence type="ECO:0000313" key="4">
    <source>
        <dbReference type="Proteomes" id="UP001601992"/>
    </source>
</evidence>
<keyword evidence="1 3" id="KW-0378">Hydrolase</keyword>
<feature type="domain" description="Alpha/beta hydrolase fold-3" evidence="2">
    <location>
        <begin position="71"/>
        <end position="268"/>
    </location>
</feature>
<dbReference type="EMBL" id="JBIAQY010000011">
    <property type="protein sequence ID" value="MFF3571936.1"/>
    <property type="molecule type" value="Genomic_DNA"/>
</dbReference>
<dbReference type="RefSeq" id="WP_387405618.1">
    <property type="nucleotide sequence ID" value="NZ_JBIAQY010000011.1"/>
</dbReference>
<reference evidence="3 4" key="1">
    <citation type="submission" date="2024-10" db="EMBL/GenBank/DDBJ databases">
        <title>The Natural Products Discovery Center: Release of the First 8490 Sequenced Strains for Exploring Actinobacteria Biosynthetic Diversity.</title>
        <authorList>
            <person name="Kalkreuter E."/>
            <person name="Kautsar S.A."/>
            <person name="Yang D."/>
            <person name="Bader C.D."/>
            <person name="Teijaro C.N."/>
            <person name="Fluegel L."/>
            <person name="Davis C.M."/>
            <person name="Simpson J.R."/>
            <person name="Lauterbach L."/>
            <person name="Steele A.D."/>
            <person name="Gui C."/>
            <person name="Meng S."/>
            <person name="Li G."/>
            <person name="Viehrig K."/>
            <person name="Ye F."/>
            <person name="Su P."/>
            <person name="Kiefer A.F."/>
            <person name="Nichols A."/>
            <person name="Cepeda A.J."/>
            <person name="Yan W."/>
            <person name="Fan B."/>
            <person name="Jiang Y."/>
            <person name="Adhikari A."/>
            <person name="Zheng C.-J."/>
            <person name="Schuster L."/>
            <person name="Cowan T.M."/>
            <person name="Smanski M.J."/>
            <person name="Chevrette M.G."/>
            <person name="De Carvalho L.P.S."/>
            <person name="Shen B."/>
        </authorList>
    </citation>
    <scope>NUCLEOTIDE SEQUENCE [LARGE SCALE GENOMIC DNA]</scope>
    <source>
        <strain evidence="3 4">NPDC002593</strain>
    </source>
</reference>
<keyword evidence="4" id="KW-1185">Reference proteome</keyword>
<dbReference type="SUPFAM" id="SSF53474">
    <property type="entry name" value="alpha/beta-Hydrolases"/>
    <property type="match status" value="1"/>
</dbReference>
<evidence type="ECO:0000313" key="3">
    <source>
        <dbReference type="EMBL" id="MFF3571936.1"/>
    </source>
</evidence>
<dbReference type="InterPro" id="IPR050300">
    <property type="entry name" value="GDXG_lipolytic_enzyme"/>
</dbReference>
<evidence type="ECO:0000256" key="1">
    <source>
        <dbReference type="ARBA" id="ARBA00022801"/>
    </source>
</evidence>
<organism evidence="3 4">
    <name type="scientific">Nocardia jiangxiensis</name>
    <dbReference type="NCBI Taxonomy" id="282685"/>
    <lineage>
        <taxon>Bacteria</taxon>
        <taxon>Bacillati</taxon>
        <taxon>Actinomycetota</taxon>
        <taxon>Actinomycetes</taxon>
        <taxon>Mycobacteriales</taxon>
        <taxon>Nocardiaceae</taxon>
        <taxon>Nocardia</taxon>
    </lineage>
</organism>
<dbReference type="GO" id="GO:0016787">
    <property type="term" value="F:hydrolase activity"/>
    <property type="evidence" value="ECO:0007669"/>
    <property type="project" value="UniProtKB-KW"/>
</dbReference>
<proteinExistence type="predicted"/>
<sequence length="296" mass="32304">MTPEPFHPDLRRVARFLPRQVLWKTTLPILRGLQALASLRRSNDVEVVSLAAGVRLRLFRPSAVSGRVPALLWIHGGGYVLGRAHLDDTICRRFAETLGIVVASVDYRRAPEHPFPEPLEDCYSALSRLVDHPAVDPARVAIGGGSAGGGLAAALALLARDRGMIAPVRQVLLYPMLDDRTSTARDHDKHRLWNAHSTRVGWTAYLGDADPDVAVPARRHDLAGVAPAWIGVGTNDLFHDEDLAYAERLRQAGVPCEVEIIPGAFHLFDLVAPSAPVSRSFFARQCDSLRAAFGTD</sequence>
<dbReference type="Gene3D" id="3.40.50.1820">
    <property type="entry name" value="alpha/beta hydrolase"/>
    <property type="match status" value="1"/>
</dbReference>
<name>A0ABW6S6N6_9NOCA</name>
<gene>
    <name evidence="3" type="ORF">ACFYXQ_29560</name>
</gene>
<dbReference type="PANTHER" id="PTHR48081">
    <property type="entry name" value="AB HYDROLASE SUPERFAMILY PROTEIN C4A8.06C"/>
    <property type="match status" value="1"/>
</dbReference>
<evidence type="ECO:0000259" key="2">
    <source>
        <dbReference type="Pfam" id="PF07859"/>
    </source>
</evidence>
<comment type="caution">
    <text evidence="3">The sequence shown here is derived from an EMBL/GenBank/DDBJ whole genome shotgun (WGS) entry which is preliminary data.</text>
</comment>
<dbReference type="InterPro" id="IPR029058">
    <property type="entry name" value="AB_hydrolase_fold"/>
</dbReference>
<dbReference type="PANTHER" id="PTHR48081:SF8">
    <property type="entry name" value="ALPHA_BETA HYDROLASE FOLD-3 DOMAIN-CONTAINING PROTEIN-RELATED"/>
    <property type="match status" value="1"/>
</dbReference>
<dbReference type="Proteomes" id="UP001601992">
    <property type="component" value="Unassembled WGS sequence"/>
</dbReference>